<evidence type="ECO:0000256" key="7">
    <source>
        <dbReference type="ARBA" id="ARBA00025178"/>
    </source>
</evidence>
<dbReference type="EMBL" id="CAVMBE010000092">
    <property type="protein sequence ID" value="CAK4033723.1"/>
    <property type="molecule type" value="Genomic_DNA"/>
</dbReference>
<comment type="similarity">
    <text evidence="2">Belongs to the EAF7 family.</text>
</comment>
<comment type="subcellular location">
    <subcellularLocation>
        <location evidence="1">Nucleus</location>
    </subcellularLocation>
</comment>
<dbReference type="GO" id="GO:0006325">
    <property type="term" value="P:chromatin organization"/>
    <property type="evidence" value="ECO:0007669"/>
    <property type="project" value="UniProtKB-KW"/>
</dbReference>
<dbReference type="InterPro" id="IPR012423">
    <property type="entry name" value="Eaf7/MRGBP"/>
</dbReference>
<dbReference type="Proteomes" id="UP001296104">
    <property type="component" value="Unassembled WGS sequence"/>
</dbReference>
<keyword evidence="10" id="KW-1185">Reference proteome</keyword>
<dbReference type="PANTHER" id="PTHR13581:SF5">
    <property type="entry name" value="MRG_MORF4L-BINDING PROTEIN"/>
    <property type="match status" value="1"/>
</dbReference>
<accession>A0AAI8Z797</accession>
<dbReference type="PANTHER" id="PTHR13581">
    <property type="entry name" value="MRG-BINDING PROTEIN"/>
    <property type="match status" value="1"/>
</dbReference>
<protein>
    <submittedName>
        <fullName evidence="9">Chromatin modification-related EAF7</fullName>
    </submittedName>
</protein>
<evidence type="ECO:0000256" key="5">
    <source>
        <dbReference type="ARBA" id="ARBA00023163"/>
    </source>
</evidence>
<evidence type="ECO:0000313" key="10">
    <source>
        <dbReference type="Proteomes" id="UP001296104"/>
    </source>
</evidence>
<dbReference type="GO" id="GO:0005634">
    <property type="term" value="C:nucleus"/>
    <property type="evidence" value="ECO:0007669"/>
    <property type="project" value="UniProtKB-SubCell"/>
</dbReference>
<keyword evidence="5" id="KW-0804">Transcription</keyword>
<dbReference type="GO" id="GO:0035267">
    <property type="term" value="C:NuA4 histone acetyltransferase complex"/>
    <property type="evidence" value="ECO:0007669"/>
    <property type="project" value="TreeGrafter"/>
</dbReference>
<evidence type="ECO:0000256" key="8">
    <source>
        <dbReference type="SAM" id="MobiDB-lite"/>
    </source>
</evidence>
<feature type="region of interest" description="Disordered" evidence="8">
    <location>
        <begin position="1"/>
        <end position="36"/>
    </location>
</feature>
<feature type="compositionally biased region" description="Low complexity" evidence="8">
    <location>
        <begin position="13"/>
        <end position="28"/>
    </location>
</feature>
<dbReference type="AlphaFoldDB" id="A0AAI8Z797"/>
<evidence type="ECO:0000256" key="2">
    <source>
        <dbReference type="ARBA" id="ARBA00007117"/>
    </source>
</evidence>
<feature type="region of interest" description="Disordered" evidence="8">
    <location>
        <begin position="108"/>
        <end position="128"/>
    </location>
</feature>
<feature type="region of interest" description="Disordered" evidence="8">
    <location>
        <begin position="194"/>
        <end position="305"/>
    </location>
</feature>
<keyword evidence="6" id="KW-0539">Nucleus</keyword>
<name>A0AAI8Z797_9PEZI</name>
<comment type="caution">
    <text evidence="9">The sequence shown here is derived from an EMBL/GenBank/DDBJ whole genome shotgun (WGS) entry which is preliminary data.</text>
</comment>
<evidence type="ECO:0000256" key="1">
    <source>
        <dbReference type="ARBA" id="ARBA00004123"/>
    </source>
</evidence>
<sequence>MPPKKKARASPEPQAAKTPTPTSTAASPDEAALNDPWTDDEEIGLFKGLMRWKPTGIHKHFRLMCLHAWLLENNHIHPRNEHTKPAGIWRKLSQMYDLPALDAREDARQLSPLRTGGEQDEMDEDKGNALDDDIYSVAANKIGTDEFELPPDNGFEEEMWERRLPKKPDEEIDAELVEINMAAEAPIRFTPSFSIEPSEAATPSSKAVKSKRGKGGRAGVATAPRRSTRKTESVADKEEENDEEDRDGEEEKEEDGEDEDEEESGEEEEEASQASTPGPKGKRTSKATTRSKTASKSKGRSRKGR</sequence>
<comment type="function">
    <text evidence="7">Component of the NuA4 histone acetyltransferase complex which is involved in transcriptional activation of selected genes principally by acetylation of nucleosomal histone H4 and H2A. The NuA4 complex is also involved in DNA repair.</text>
</comment>
<evidence type="ECO:0000313" key="9">
    <source>
        <dbReference type="EMBL" id="CAK4033723.1"/>
    </source>
</evidence>
<evidence type="ECO:0000256" key="3">
    <source>
        <dbReference type="ARBA" id="ARBA00022853"/>
    </source>
</evidence>
<dbReference type="Pfam" id="PF07904">
    <property type="entry name" value="Eaf7"/>
    <property type="match status" value="1"/>
</dbReference>
<feature type="compositionally biased region" description="Polar residues" evidence="8">
    <location>
        <begin position="194"/>
        <end position="207"/>
    </location>
</feature>
<feature type="compositionally biased region" description="Basic residues" evidence="8">
    <location>
        <begin position="293"/>
        <end position="305"/>
    </location>
</feature>
<dbReference type="GO" id="GO:0006357">
    <property type="term" value="P:regulation of transcription by RNA polymerase II"/>
    <property type="evidence" value="ECO:0007669"/>
    <property type="project" value="TreeGrafter"/>
</dbReference>
<feature type="compositionally biased region" description="Acidic residues" evidence="8">
    <location>
        <begin position="237"/>
        <end position="271"/>
    </location>
</feature>
<evidence type="ECO:0000256" key="6">
    <source>
        <dbReference type="ARBA" id="ARBA00023242"/>
    </source>
</evidence>
<proteinExistence type="inferred from homology"/>
<evidence type="ECO:0000256" key="4">
    <source>
        <dbReference type="ARBA" id="ARBA00023015"/>
    </source>
</evidence>
<gene>
    <name evidence="9" type="ORF">LECACI_7A008881</name>
</gene>
<keyword evidence="4" id="KW-0805">Transcription regulation</keyword>
<organism evidence="9 10">
    <name type="scientific">Lecanosticta acicola</name>
    <dbReference type="NCBI Taxonomy" id="111012"/>
    <lineage>
        <taxon>Eukaryota</taxon>
        <taxon>Fungi</taxon>
        <taxon>Dikarya</taxon>
        <taxon>Ascomycota</taxon>
        <taxon>Pezizomycotina</taxon>
        <taxon>Dothideomycetes</taxon>
        <taxon>Dothideomycetidae</taxon>
        <taxon>Mycosphaerellales</taxon>
        <taxon>Mycosphaerellaceae</taxon>
        <taxon>Lecanosticta</taxon>
    </lineage>
</organism>
<feature type="compositionally biased region" description="Acidic residues" evidence="8">
    <location>
        <begin position="118"/>
        <end position="128"/>
    </location>
</feature>
<reference evidence="9" key="1">
    <citation type="submission" date="2023-11" db="EMBL/GenBank/DDBJ databases">
        <authorList>
            <person name="Alioto T."/>
            <person name="Alioto T."/>
            <person name="Gomez Garrido J."/>
        </authorList>
    </citation>
    <scope>NUCLEOTIDE SEQUENCE</scope>
</reference>
<keyword evidence="3" id="KW-0156">Chromatin regulator</keyword>